<sequence>MVDPDTFDDSQKQLLSLIVDDLNGPTSVGALLRIMENVIYSLKPDFDLDNFSNEPGIKSDIEICMAALSYMKVKQITSEN</sequence>
<gene>
    <name evidence="1" type="ORF">NYR99_19885</name>
</gene>
<protein>
    <recommendedName>
        <fullName evidence="3">Acyl carrier protein</fullName>
    </recommendedName>
</protein>
<proteinExistence type="predicted"/>
<evidence type="ECO:0000313" key="2">
    <source>
        <dbReference type="Proteomes" id="UP001304534"/>
    </source>
</evidence>
<dbReference type="Proteomes" id="UP001304534">
    <property type="component" value="Chromosome"/>
</dbReference>
<dbReference type="GeneID" id="95586182"/>
<accession>A0ABZ0DDW5</accession>
<organism evidence="1 2">
    <name type="scientific">Xanthomonas dyei</name>
    <dbReference type="NCBI Taxonomy" id="743699"/>
    <lineage>
        <taxon>Bacteria</taxon>
        <taxon>Pseudomonadati</taxon>
        <taxon>Pseudomonadota</taxon>
        <taxon>Gammaproteobacteria</taxon>
        <taxon>Lysobacterales</taxon>
        <taxon>Lysobacteraceae</taxon>
        <taxon>Xanthomonas</taxon>
    </lineage>
</organism>
<evidence type="ECO:0008006" key="3">
    <source>
        <dbReference type="Google" id="ProtNLM"/>
    </source>
</evidence>
<name>A0ABZ0DDW5_9XANT</name>
<dbReference type="EMBL" id="CP103840">
    <property type="protein sequence ID" value="WOB25910.1"/>
    <property type="molecule type" value="Genomic_DNA"/>
</dbReference>
<reference evidence="1 2" key="1">
    <citation type="submission" date="2022-08" db="EMBL/GenBank/DDBJ databases">
        <title>Whole genome sequencing-based tracing of a 2022 introduction and outbreak of Xanthomonas hortorum pv. pelargonii.</title>
        <authorList>
            <person name="Iruegas-Bocardo F."/>
            <person name="Weisberg A.K."/>
            <person name="Riutta E.R."/>
            <person name="Kilday K."/>
            <person name="Bonkowski J.C."/>
            <person name="Creswell T."/>
            <person name="Daughtrey M.L."/>
            <person name="Rane K."/>
            <person name="Grunwald N.J."/>
            <person name="Chang J.H."/>
            <person name="Putnam M.L."/>
        </authorList>
    </citation>
    <scope>NUCLEOTIDE SEQUENCE [LARGE SCALE GENOMIC DNA]</scope>
    <source>
        <strain evidence="1 2">22-325</strain>
    </source>
</reference>
<keyword evidence="2" id="KW-1185">Reference proteome</keyword>
<evidence type="ECO:0000313" key="1">
    <source>
        <dbReference type="EMBL" id="WOB25910.1"/>
    </source>
</evidence>
<dbReference type="RefSeq" id="WP_316688858.1">
    <property type="nucleotide sequence ID" value="NZ_CP103837.1"/>
</dbReference>